<keyword evidence="10" id="KW-1185">Reference proteome</keyword>
<dbReference type="Proteomes" id="UP001409291">
    <property type="component" value="Unassembled WGS sequence"/>
</dbReference>
<keyword evidence="5 6" id="KW-0472">Membrane</keyword>
<dbReference type="InterPro" id="IPR050250">
    <property type="entry name" value="Macrolide_Exporter_MacB"/>
</dbReference>
<evidence type="ECO:0000256" key="1">
    <source>
        <dbReference type="ARBA" id="ARBA00004651"/>
    </source>
</evidence>
<evidence type="ECO:0000256" key="5">
    <source>
        <dbReference type="ARBA" id="ARBA00023136"/>
    </source>
</evidence>
<proteinExistence type="predicted"/>
<evidence type="ECO:0000256" key="3">
    <source>
        <dbReference type="ARBA" id="ARBA00022692"/>
    </source>
</evidence>
<evidence type="ECO:0000313" key="10">
    <source>
        <dbReference type="Proteomes" id="UP001409291"/>
    </source>
</evidence>
<keyword evidence="3 6" id="KW-0812">Transmembrane</keyword>
<accession>A0ABV0BXB0</accession>
<keyword evidence="2" id="KW-1003">Cell membrane</keyword>
<evidence type="ECO:0000259" key="7">
    <source>
        <dbReference type="Pfam" id="PF02687"/>
    </source>
</evidence>
<feature type="transmembrane region" description="Helical" evidence="6">
    <location>
        <begin position="419"/>
        <end position="439"/>
    </location>
</feature>
<evidence type="ECO:0000259" key="8">
    <source>
        <dbReference type="Pfam" id="PF12704"/>
    </source>
</evidence>
<organism evidence="9 10">
    <name type="scientific">Sphingobacterium kitahiroshimense</name>
    <dbReference type="NCBI Taxonomy" id="470446"/>
    <lineage>
        <taxon>Bacteria</taxon>
        <taxon>Pseudomonadati</taxon>
        <taxon>Bacteroidota</taxon>
        <taxon>Sphingobacteriia</taxon>
        <taxon>Sphingobacteriales</taxon>
        <taxon>Sphingobacteriaceae</taxon>
        <taxon>Sphingobacterium</taxon>
    </lineage>
</organism>
<feature type="domain" description="ABC3 transporter permease C-terminal" evidence="7">
    <location>
        <begin position="284"/>
        <end position="395"/>
    </location>
</feature>
<evidence type="ECO:0000256" key="4">
    <source>
        <dbReference type="ARBA" id="ARBA00022989"/>
    </source>
</evidence>
<dbReference type="InterPro" id="IPR025857">
    <property type="entry name" value="MacB_PCD"/>
</dbReference>
<evidence type="ECO:0000313" key="9">
    <source>
        <dbReference type="EMBL" id="MEN5378174.1"/>
    </source>
</evidence>
<keyword evidence="4 6" id="KW-1133">Transmembrane helix</keyword>
<evidence type="ECO:0000256" key="6">
    <source>
        <dbReference type="SAM" id="Phobius"/>
    </source>
</evidence>
<evidence type="ECO:0000256" key="2">
    <source>
        <dbReference type="ARBA" id="ARBA00022475"/>
    </source>
</evidence>
<dbReference type="PANTHER" id="PTHR30572:SF18">
    <property type="entry name" value="ABC-TYPE MACROLIDE FAMILY EXPORT SYSTEM PERMEASE COMPONENT 2"/>
    <property type="match status" value="1"/>
</dbReference>
<feature type="domain" description="ABC3 transporter permease C-terminal" evidence="7">
    <location>
        <begin position="678"/>
        <end position="791"/>
    </location>
</feature>
<dbReference type="InterPro" id="IPR003838">
    <property type="entry name" value="ABC3_permease_C"/>
</dbReference>
<dbReference type="Pfam" id="PF02687">
    <property type="entry name" value="FtsX"/>
    <property type="match status" value="2"/>
</dbReference>
<name>A0ABV0BXB0_9SPHI</name>
<feature type="transmembrane region" description="Helical" evidence="6">
    <location>
        <begin position="761"/>
        <end position="781"/>
    </location>
</feature>
<dbReference type="PANTHER" id="PTHR30572">
    <property type="entry name" value="MEMBRANE COMPONENT OF TRANSPORTER-RELATED"/>
    <property type="match status" value="1"/>
</dbReference>
<sequence>MILNEIKIAWRSLLKNKFFSLLNVFGLMLGFTGFILSYQYINRETSYDKWNPNYDRIYQVGLTSSEEFTDATNAMLAPLLKRSLPEIETAGRKIIYSFGTYPLFGENTVLIKDAAVIDSSAAHIFQIESKTGNLYKSKIQNEATLVKQGIAEKIFKKGDLNFDTPKSVPVLSLLLDQHERIYGISKNNGLSLIDHGLLFIKEPEDLFAGEIPFSYQTYIQVKPGTNIDVLARKIDKLYHDKIVPLSQTAALSQGKIYLDPLSNLHLRPKNGSNTPYLMLWIIGIVSIIILVLASANFANMIMAQADKRIKELALKKILGSSRWTIIRQLLLEVFILTLTAAVFSFFMLSITGNVLQKWFNDDLKQYILNQDTVMYLFLGVIGTTCLSGIYPAFVLSGFKSVSLLRGGLGKTQRKNTLRNGLLVFQIGIALLFMTGMLIIHEQIRYIQTTDKGFEPAQVITYKGLGMYYDGTLNGTYYNLKERLQQDPSILSVASATNMPGDGELPPKKQFSHNQKQLEFDHVGIDKSYFSTLNIAVLKGNIPTSIKQLLQDSTSHYVVINESAAMALDLGQPIGAKLAGCDVNFEIIAVVKDSKAYGFENVVKPTVYSYKNECGSARPQATLIVKAAQGKAAQAIETVKKEWQQNSSTKSLPLEYAFMDQQYALLHKKQQEMQTAFNSFTFLAVIIAALGLFSMAAYQVTIRKKEMSVRKVLGASVQSIFMQLNKPFFRLFLTATLISLPLTYFILNRWLDNFAYRIDLQWWYFLIAIMIIFIIICVSISYQTIRAAKVNPIDSLRNE</sequence>
<reference evidence="9 10" key="1">
    <citation type="submission" date="2024-04" db="EMBL/GenBank/DDBJ databases">
        <title>WGS of bacteria from Torrens River.</title>
        <authorList>
            <person name="Wyrsch E.R."/>
            <person name="Drigo B."/>
        </authorList>
    </citation>
    <scope>NUCLEOTIDE SEQUENCE [LARGE SCALE GENOMIC DNA]</scope>
    <source>
        <strain evidence="9 10">TWI391</strain>
    </source>
</reference>
<protein>
    <submittedName>
        <fullName evidence="9">FtsX-like permease family protein</fullName>
    </submittedName>
</protein>
<feature type="transmembrane region" description="Helical" evidence="6">
    <location>
        <begin position="727"/>
        <end position="746"/>
    </location>
</feature>
<feature type="domain" description="MacB-like periplasmic core" evidence="8">
    <location>
        <begin position="426"/>
        <end position="636"/>
    </location>
</feature>
<dbReference type="Pfam" id="PF12704">
    <property type="entry name" value="MacB_PCD"/>
    <property type="match status" value="1"/>
</dbReference>
<comment type="caution">
    <text evidence="9">The sequence shown here is derived from an EMBL/GenBank/DDBJ whole genome shotgun (WGS) entry which is preliminary data.</text>
</comment>
<dbReference type="RefSeq" id="WP_346581433.1">
    <property type="nucleotide sequence ID" value="NZ_JBDJNQ010000005.1"/>
</dbReference>
<gene>
    <name evidence="9" type="ORF">ABE541_12970</name>
</gene>
<feature type="transmembrane region" description="Helical" evidence="6">
    <location>
        <begin position="679"/>
        <end position="700"/>
    </location>
</feature>
<comment type="subcellular location">
    <subcellularLocation>
        <location evidence="1">Cell membrane</location>
        <topology evidence="1">Multi-pass membrane protein</topology>
    </subcellularLocation>
</comment>
<feature type="transmembrane region" description="Helical" evidence="6">
    <location>
        <begin position="375"/>
        <end position="398"/>
    </location>
</feature>
<feature type="transmembrane region" description="Helical" evidence="6">
    <location>
        <begin position="277"/>
        <end position="298"/>
    </location>
</feature>
<dbReference type="EMBL" id="JBDJNQ010000005">
    <property type="protein sequence ID" value="MEN5378174.1"/>
    <property type="molecule type" value="Genomic_DNA"/>
</dbReference>
<feature type="transmembrane region" description="Helical" evidence="6">
    <location>
        <begin position="21"/>
        <end position="41"/>
    </location>
</feature>
<feature type="transmembrane region" description="Helical" evidence="6">
    <location>
        <begin position="329"/>
        <end position="355"/>
    </location>
</feature>